<feature type="compositionally biased region" description="Basic and acidic residues" evidence="1">
    <location>
        <begin position="29"/>
        <end position="46"/>
    </location>
</feature>
<evidence type="ECO:0000313" key="3">
    <source>
        <dbReference type="Proteomes" id="UP000315914"/>
    </source>
</evidence>
<comment type="caution">
    <text evidence="2">The sequence shown here is derived from an EMBL/GenBank/DDBJ whole genome shotgun (WGS) entry which is preliminary data.</text>
</comment>
<feature type="compositionally biased region" description="Polar residues" evidence="1">
    <location>
        <begin position="62"/>
        <end position="73"/>
    </location>
</feature>
<gene>
    <name evidence="2" type="ORF">FBZ95_104909</name>
</gene>
<evidence type="ECO:0000313" key="2">
    <source>
        <dbReference type="EMBL" id="TWB76715.1"/>
    </source>
</evidence>
<evidence type="ECO:0000256" key="1">
    <source>
        <dbReference type="SAM" id="MobiDB-lite"/>
    </source>
</evidence>
<dbReference type="AlphaFoldDB" id="A0A560K042"/>
<organism evidence="2 3">
    <name type="scientific">Bradyrhizobium sacchari</name>
    <dbReference type="NCBI Taxonomy" id="1399419"/>
    <lineage>
        <taxon>Bacteria</taxon>
        <taxon>Pseudomonadati</taxon>
        <taxon>Pseudomonadota</taxon>
        <taxon>Alphaproteobacteria</taxon>
        <taxon>Hyphomicrobiales</taxon>
        <taxon>Nitrobacteraceae</taxon>
        <taxon>Bradyrhizobium</taxon>
    </lineage>
</organism>
<reference evidence="2 3" key="1">
    <citation type="submission" date="2019-06" db="EMBL/GenBank/DDBJ databases">
        <title>Genomic Encyclopedia of Type Strains, Phase IV (KMG-V): Genome sequencing to study the core and pangenomes of soil and plant-associated prokaryotes.</title>
        <authorList>
            <person name="Whitman W."/>
        </authorList>
    </citation>
    <scope>NUCLEOTIDE SEQUENCE [LARGE SCALE GENOMIC DNA]</scope>
    <source>
        <strain evidence="2 3">BR 10556</strain>
    </source>
</reference>
<name>A0A560K042_9BRAD</name>
<proteinExistence type="predicted"/>
<dbReference type="EMBL" id="VITW01000004">
    <property type="protein sequence ID" value="TWB76715.1"/>
    <property type="molecule type" value="Genomic_DNA"/>
</dbReference>
<protein>
    <submittedName>
        <fullName evidence="2">Uncharacterized protein</fullName>
    </submittedName>
</protein>
<keyword evidence="3" id="KW-1185">Reference proteome</keyword>
<dbReference type="Proteomes" id="UP000315914">
    <property type="component" value="Unassembled WGS sequence"/>
</dbReference>
<sequence length="81" mass="8876">MFVGQVMADRGDGPLMTDRNDNGAGQDSKQGRTSRDDRLKSALRENLKRRKLQARERAAITDPSQNDEGSLNEGTVGKTGE</sequence>
<accession>A0A560K042</accession>
<feature type="region of interest" description="Disordered" evidence="1">
    <location>
        <begin position="1"/>
        <end position="81"/>
    </location>
</feature>